<dbReference type="KEGG" id="acz:Acaty_c2667"/>
<gene>
    <name evidence="2" type="ORF">Acaty_c2667</name>
</gene>
<dbReference type="Gene3D" id="2.50.20.20">
    <property type="match status" value="1"/>
</dbReference>
<sequence>MNRAFHLLSLLAASLWLSAPLSAGAAGATSSDAPATAVIPPVLADAIQLAMDTPYHFHLVVRSSMLPISAESSGAVDLARKIGSVEARLQPLPGVTLQAQSITLGNRVWYRTTPPGGPFREESASIRIPKAIPWQDLEPYLGAVQSLPARPMDGQECIGYTFTLSPAGVASLSRHAQALQLGTIQQASGDLWVAATAPHYLCAAHLLETAAQAGIPYQLTESITYSRWGEALQIVPPSS</sequence>
<feature type="chain" id="PRO_5001582011" evidence="1">
    <location>
        <begin position="26"/>
        <end position="239"/>
    </location>
</feature>
<accession>A0A059ZY94</accession>
<protein>
    <submittedName>
        <fullName evidence="2">Uncharacterized protein</fullName>
    </submittedName>
</protein>
<proteinExistence type="predicted"/>
<dbReference type="HOGENOM" id="CLU_1159132_0_0_6"/>
<keyword evidence="1" id="KW-0732">Signal</keyword>
<dbReference type="EMBL" id="CP005986">
    <property type="protein sequence ID" value="AIA56505.1"/>
    <property type="molecule type" value="Genomic_DNA"/>
</dbReference>
<dbReference type="RefSeq" id="WP_004869433.1">
    <property type="nucleotide sequence ID" value="NZ_CP005986.1"/>
</dbReference>
<reference evidence="2 3" key="1">
    <citation type="journal article" date="2009" name="J. Bacteriol.">
        <title>Draft genome sequence of the extremely acidophilic bacterium Acidithiobacillus caldus ATCC 51756 reveals metabolic versatility in the genus Acidithiobacillus.</title>
        <authorList>
            <person name="Valdes J."/>
            <person name="Quatrini R."/>
            <person name="Hallberg K."/>
            <person name="Dopson M."/>
            <person name="Valenzuela P.D."/>
            <person name="Holmes D.S."/>
        </authorList>
    </citation>
    <scope>NUCLEOTIDE SEQUENCE [LARGE SCALE GENOMIC DNA]</scope>
    <source>
        <strain evidence="3">ATCC 51756 / DSM 8584 / KU</strain>
    </source>
</reference>
<evidence type="ECO:0000313" key="3">
    <source>
        <dbReference type="Proteomes" id="UP000005522"/>
    </source>
</evidence>
<evidence type="ECO:0000256" key="1">
    <source>
        <dbReference type="SAM" id="SignalP"/>
    </source>
</evidence>
<organism evidence="2 3">
    <name type="scientific">Acidithiobacillus caldus (strain ATCC 51756 / DSM 8584 / KU)</name>
    <dbReference type="NCBI Taxonomy" id="637389"/>
    <lineage>
        <taxon>Bacteria</taxon>
        <taxon>Pseudomonadati</taxon>
        <taxon>Pseudomonadota</taxon>
        <taxon>Acidithiobacillia</taxon>
        <taxon>Acidithiobacillales</taxon>
        <taxon>Acidithiobacillaceae</taxon>
        <taxon>Acidithiobacillus</taxon>
    </lineage>
</organism>
<dbReference type="AlphaFoldDB" id="A0A059ZY94"/>
<dbReference type="Proteomes" id="UP000005522">
    <property type="component" value="Chromosome"/>
</dbReference>
<feature type="signal peptide" evidence="1">
    <location>
        <begin position="1"/>
        <end position="25"/>
    </location>
</feature>
<name>A0A059ZY94_ACICK</name>
<evidence type="ECO:0000313" key="2">
    <source>
        <dbReference type="EMBL" id="AIA56505.1"/>
    </source>
</evidence>